<protein>
    <submittedName>
        <fullName evidence="1">ROK family protein</fullName>
    </submittedName>
</protein>
<proteinExistence type="predicted"/>
<gene>
    <name evidence="1" type="ORF">DY245_07105</name>
</gene>
<feature type="non-terminal residue" evidence="1">
    <location>
        <position position="1"/>
    </location>
</feature>
<name>A0A371Q8B1_STRIH</name>
<dbReference type="EMBL" id="QUAC01000049">
    <property type="protein sequence ID" value="REK90947.1"/>
    <property type="molecule type" value="Genomic_DNA"/>
</dbReference>
<evidence type="ECO:0000313" key="2">
    <source>
        <dbReference type="Proteomes" id="UP000262477"/>
    </source>
</evidence>
<comment type="caution">
    <text evidence="1">The sequence shown here is derived from an EMBL/GenBank/DDBJ whole genome shotgun (WGS) entry which is preliminary data.</text>
</comment>
<dbReference type="Proteomes" id="UP000262477">
    <property type="component" value="Unassembled WGS sequence"/>
</dbReference>
<reference evidence="1 2" key="1">
    <citation type="submission" date="2018-08" db="EMBL/GenBank/DDBJ databases">
        <title>Streptomyces NEAU-D10 sp. nov., a novel Actinomycete isolated from soil.</title>
        <authorList>
            <person name="Jin L."/>
        </authorList>
    </citation>
    <scope>NUCLEOTIDE SEQUENCE [LARGE SCALE GENOMIC DNA]</scope>
    <source>
        <strain evidence="1 2">NEAU-D10</strain>
    </source>
</reference>
<evidence type="ECO:0000313" key="1">
    <source>
        <dbReference type="EMBL" id="REK90947.1"/>
    </source>
</evidence>
<accession>A0A371Q8B1</accession>
<sequence length="45" mass="4180">GPAAAVPVALAPGGARAVADGAAELVLAPLFGARQPDLTAGRGVS</sequence>
<dbReference type="AlphaFoldDB" id="A0A371Q8B1"/>
<keyword evidence="2" id="KW-1185">Reference proteome</keyword>
<organism evidence="1 2">
    <name type="scientific">Streptomyces inhibens</name>
    <dbReference type="NCBI Taxonomy" id="2293571"/>
    <lineage>
        <taxon>Bacteria</taxon>
        <taxon>Bacillati</taxon>
        <taxon>Actinomycetota</taxon>
        <taxon>Actinomycetes</taxon>
        <taxon>Kitasatosporales</taxon>
        <taxon>Streptomycetaceae</taxon>
        <taxon>Streptomyces</taxon>
    </lineage>
</organism>